<feature type="compositionally biased region" description="Polar residues" evidence="1">
    <location>
        <begin position="301"/>
        <end position="325"/>
    </location>
</feature>
<reference evidence="2 3" key="1">
    <citation type="submission" date="2024-08" db="EMBL/GenBank/DDBJ databases">
        <title>Gnathostoma spinigerum genome.</title>
        <authorList>
            <person name="Gonzalez-Bertolin B."/>
            <person name="Monzon S."/>
            <person name="Zaballos A."/>
            <person name="Jimenez P."/>
            <person name="Dekumyoy P."/>
            <person name="Varona S."/>
            <person name="Cuesta I."/>
            <person name="Sumanam S."/>
            <person name="Adisakwattana P."/>
            <person name="Gasser R.B."/>
            <person name="Hernandez-Gonzalez A."/>
            <person name="Young N.D."/>
            <person name="Perteguer M.J."/>
        </authorList>
    </citation>
    <scope>NUCLEOTIDE SEQUENCE [LARGE SCALE GENOMIC DNA]</scope>
    <source>
        <strain evidence="2">AL3</strain>
        <tissue evidence="2">Liver</tissue>
    </source>
</reference>
<organism evidence="2 3">
    <name type="scientific">Gnathostoma spinigerum</name>
    <dbReference type="NCBI Taxonomy" id="75299"/>
    <lineage>
        <taxon>Eukaryota</taxon>
        <taxon>Metazoa</taxon>
        <taxon>Ecdysozoa</taxon>
        <taxon>Nematoda</taxon>
        <taxon>Chromadorea</taxon>
        <taxon>Rhabditida</taxon>
        <taxon>Spirurina</taxon>
        <taxon>Gnathostomatomorpha</taxon>
        <taxon>Gnathostomatoidea</taxon>
        <taxon>Gnathostomatidae</taxon>
        <taxon>Gnathostoma</taxon>
    </lineage>
</organism>
<feature type="region of interest" description="Disordered" evidence="1">
    <location>
        <begin position="78"/>
        <end position="160"/>
    </location>
</feature>
<feature type="region of interest" description="Disordered" evidence="1">
    <location>
        <begin position="388"/>
        <end position="416"/>
    </location>
</feature>
<feature type="compositionally biased region" description="Low complexity" evidence="1">
    <location>
        <begin position="498"/>
        <end position="510"/>
    </location>
</feature>
<evidence type="ECO:0000256" key="1">
    <source>
        <dbReference type="SAM" id="MobiDB-lite"/>
    </source>
</evidence>
<evidence type="ECO:0000313" key="2">
    <source>
        <dbReference type="EMBL" id="MFH4981395.1"/>
    </source>
</evidence>
<gene>
    <name evidence="2" type="ORF">AB6A40_008104</name>
</gene>
<sequence length="560" mass="61608">MQKVLETIVANRNPQIMAILSAMLQQSQTIVQSTAGKSTSIDNAAALLQAQLHALLGAKQKPEEILAQYQLALNNSLSSHHPKVPRLTKDLSHAGGKIGKKIKKPTVSSAGTSKVLSSSLRSSVSSVPSTSSSGVKSTTHLVSPKDSSRPKGHGSSQGNDKINKALEAINGALSTANKAITSAIEYSKQQHELEKKRAEVQGLPTPLRKLRWTERLRSGIKQLVMVLFTNLEECGGKSSSLNSTVLQYLYNNIRPALKAYISFEDLLKEIAQLIPERDDLRICSGAKMLIERDASDRIHPPNNSDLTRNSKQTKSPNENSTTDGGTTHMREQTKNFDFVDENKTCHLENASASTHSSDISTSPSTSLSDHSVNPITREYCLHVERNNLSNISNPSKESETREQSCKHSKAVGNEAELKERIKEPKLSPQDYKMKNQVDQGPMLPLKHVNEMKNRPLSTTAHSDCTNDAMKDEDQFLKATPSDGDMEQWDFKKLQIGTSKSSRSSDPIDSPSKSRRNSVSFNDDKLGRLDPLSNETGLTNIREGQTLGDALQELDKMKNDH</sequence>
<comment type="caution">
    <text evidence="2">The sequence shown here is derived from an EMBL/GenBank/DDBJ whole genome shotgun (WGS) entry which is preliminary data.</text>
</comment>
<evidence type="ECO:0000313" key="3">
    <source>
        <dbReference type="Proteomes" id="UP001608902"/>
    </source>
</evidence>
<keyword evidence="3" id="KW-1185">Reference proteome</keyword>
<dbReference type="EMBL" id="JBGFUD010007123">
    <property type="protein sequence ID" value="MFH4981395.1"/>
    <property type="molecule type" value="Genomic_DNA"/>
</dbReference>
<name>A0ABD6EN45_9BILA</name>
<dbReference type="Proteomes" id="UP001608902">
    <property type="component" value="Unassembled WGS sequence"/>
</dbReference>
<feature type="region of interest" description="Disordered" evidence="1">
    <location>
        <begin position="293"/>
        <end position="331"/>
    </location>
</feature>
<feature type="region of interest" description="Disordered" evidence="1">
    <location>
        <begin position="350"/>
        <end position="371"/>
    </location>
</feature>
<protein>
    <submittedName>
        <fullName evidence="2">Uncharacterized protein</fullName>
    </submittedName>
</protein>
<feature type="region of interest" description="Disordered" evidence="1">
    <location>
        <begin position="477"/>
        <end position="560"/>
    </location>
</feature>
<feature type="compositionally biased region" description="Polar residues" evidence="1">
    <location>
        <begin position="532"/>
        <end position="542"/>
    </location>
</feature>
<proteinExistence type="predicted"/>
<feature type="compositionally biased region" description="Basic and acidic residues" evidence="1">
    <location>
        <begin position="396"/>
        <end position="405"/>
    </location>
</feature>
<dbReference type="AlphaFoldDB" id="A0ABD6EN45"/>
<accession>A0ABD6EN45</accession>
<feature type="compositionally biased region" description="Low complexity" evidence="1">
    <location>
        <begin position="111"/>
        <end position="139"/>
    </location>
</feature>